<reference evidence="8 9" key="1">
    <citation type="submission" date="2018-10" db="EMBL/GenBank/DDBJ databases">
        <title>Complete genome sequence of Malassezia restricta CBS 7877.</title>
        <authorList>
            <person name="Morand S.C."/>
            <person name="Bertignac M."/>
            <person name="Iltis A."/>
            <person name="Kolder I."/>
            <person name="Pirovano W."/>
            <person name="Jourdain R."/>
            <person name="Clavaud C."/>
        </authorList>
    </citation>
    <scope>NUCLEOTIDE SEQUENCE [LARGE SCALE GENOMIC DNA]</scope>
    <source>
        <strain evidence="8 9">CBS 7877</strain>
    </source>
</reference>
<dbReference type="GO" id="GO:0008622">
    <property type="term" value="C:epsilon DNA polymerase complex"/>
    <property type="evidence" value="ECO:0007669"/>
    <property type="project" value="UniProtKB-UniRule"/>
</dbReference>
<dbReference type="PIRSF" id="PIRSF000799">
    <property type="entry name" value="DNA_pol_eps_2"/>
    <property type="match status" value="1"/>
</dbReference>
<proteinExistence type="inferred from homology"/>
<accession>A0A3G2S443</accession>
<dbReference type="GO" id="GO:0042276">
    <property type="term" value="P:error-prone translesion synthesis"/>
    <property type="evidence" value="ECO:0007669"/>
    <property type="project" value="TreeGrafter"/>
</dbReference>
<gene>
    <name evidence="8" type="primary">DPB2</name>
    <name evidence="8" type="ORF">DNF11_0007</name>
</gene>
<feature type="domain" description="DNA polymerase alpha/delta/epsilon subunit B" evidence="7">
    <location>
        <begin position="315"/>
        <end position="526"/>
    </location>
</feature>
<keyword evidence="8" id="KW-0808">Transferase</keyword>
<evidence type="ECO:0000313" key="8">
    <source>
        <dbReference type="EMBL" id="AYO40957.1"/>
    </source>
</evidence>
<name>A0A3G2S443_MALR7</name>
<keyword evidence="9" id="KW-1185">Reference proteome</keyword>
<keyword evidence="8" id="KW-0548">Nucleotidyltransferase</keyword>
<comment type="function">
    <text evidence="6">Participates in DNA repair and in chromosomal DNA replication.</text>
</comment>
<evidence type="ECO:0000256" key="5">
    <source>
        <dbReference type="ARBA" id="ARBA00023242"/>
    </source>
</evidence>
<dbReference type="STRING" id="425264.A0A3G2S443"/>
<sequence>MADDGREAVYVPPEVRRVILRAFTRKWHLQLQSDAVQFIYKTLEAHDLSDTDAMAEAVHALANALVDQHVAGAHIDGFDGHVVTAEALQKVYDLLLVEAAGEETHATPLTQGAALDLSKHFRVCDAFSQPRILFHAARQVFERDPAPSSLLSHPNAPSAHMEERYHILRGIVLRNEHFLPALTGPKAERDSFMRLTTTKHLLGRQGEHCLLFGRLSTAADGSYTLEDTEGQVSLDLTQALAGEGIFTEGAYVLIEGEYTHTEQLRAWAIGHPPSERREEARALSGHLDWYGAGAVPVKHVPLLRAQEMQHPDICIAVLSDVHLDDPATLAHLRAILQGYQDADFMPLAIVLCGHFSSTPVEVAGALDSYAASFARLADVMLRFPRLLQSCHWIFVPGPRDPAATPLLPRPRIPAPLVQRFERRLPRDFCESRLHWMSNPCRIVYLSQDIVIFRDDIMSKMLRNAILLKDDLEASDLQKHLVSTLLDQAHLCPLPPQVRPILWEYAHALRLYPMPSALVLADKYDRFELTYEKCHVFNPGSFRGRACWTTYYPATGHAERSELPE</sequence>
<comment type="similarity">
    <text evidence="2 6">Belongs to the DNA polymerase epsilon subunit B family.</text>
</comment>
<dbReference type="InterPro" id="IPR007185">
    <property type="entry name" value="DNA_pol_a/d/e_bsu"/>
</dbReference>
<protein>
    <recommendedName>
        <fullName evidence="6">DNA polymerase epsilon subunit</fullName>
    </recommendedName>
    <alternativeName>
        <fullName evidence="6">DNA polymerase II subunit 2</fullName>
    </alternativeName>
</protein>
<dbReference type="GO" id="GO:0016779">
    <property type="term" value="F:nucleotidyltransferase activity"/>
    <property type="evidence" value="ECO:0007669"/>
    <property type="project" value="UniProtKB-KW"/>
</dbReference>
<keyword evidence="3 6" id="KW-0235">DNA replication</keyword>
<evidence type="ECO:0000256" key="3">
    <source>
        <dbReference type="ARBA" id="ARBA00022705"/>
    </source>
</evidence>
<dbReference type="PANTHER" id="PTHR12708:SF0">
    <property type="entry name" value="DNA POLYMERASE EPSILON SUBUNIT 2"/>
    <property type="match status" value="1"/>
</dbReference>
<evidence type="ECO:0000256" key="4">
    <source>
        <dbReference type="ARBA" id="ARBA00023125"/>
    </source>
</evidence>
<organism evidence="8 9">
    <name type="scientific">Malassezia restricta (strain ATCC 96810 / NBRC 103918 / CBS 7877)</name>
    <name type="common">Seborrheic dermatitis infection agent</name>
    <dbReference type="NCBI Taxonomy" id="425264"/>
    <lineage>
        <taxon>Eukaryota</taxon>
        <taxon>Fungi</taxon>
        <taxon>Dikarya</taxon>
        <taxon>Basidiomycota</taxon>
        <taxon>Ustilaginomycotina</taxon>
        <taxon>Malasseziomycetes</taxon>
        <taxon>Malasseziales</taxon>
        <taxon>Malasseziaceae</taxon>
        <taxon>Malassezia</taxon>
    </lineage>
</organism>
<dbReference type="GO" id="GO:0006261">
    <property type="term" value="P:DNA-templated DNA replication"/>
    <property type="evidence" value="ECO:0007669"/>
    <property type="project" value="InterPro"/>
</dbReference>
<dbReference type="Proteomes" id="UP000269793">
    <property type="component" value="Chromosome I"/>
</dbReference>
<dbReference type="VEuPathDB" id="FungiDB:DNF11_0007"/>
<evidence type="ECO:0000259" key="7">
    <source>
        <dbReference type="Pfam" id="PF04042"/>
    </source>
</evidence>
<evidence type="ECO:0000256" key="1">
    <source>
        <dbReference type="ARBA" id="ARBA00004123"/>
    </source>
</evidence>
<keyword evidence="4 6" id="KW-0238">DNA-binding</keyword>
<dbReference type="EMBL" id="CP033148">
    <property type="protein sequence ID" value="AYO40957.1"/>
    <property type="molecule type" value="Genomic_DNA"/>
</dbReference>
<comment type="subcellular location">
    <subcellularLocation>
        <location evidence="1 6">Nucleus</location>
    </subcellularLocation>
</comment>
<evidence type="ECO:0000256" key="2">
    <source>
        <dbReference type="ARBA" id="ARBA00009560"/>
    </source>
</evidence>
<dbReference type="OrthoDB" id="10254730at2759"/>
<dbReference type="InterPro" id="IPR016266">
    <property type="entry name" value="POLE2"/>
</dbReference>
<keyword evidence="5 6" id="KW-0539">Nucleus</keyword>
<evidence type="ECO:0000256" key="6">
    <source>
        <dbReference type="PIRNR" id="PIRNR000799"/>
    </source>
</evidence>
<dbReference type="Pfam" id="PF04042">
    <property type="entry name" value="DNA_pol_E_B"/>
    <property type="match status" value="1"/>
</dbReference>
<evidence type="ECO:0000313" key="9">
    <source>
        <dbReference type="Proteomes" id="UP000269793"/>
    </source>
</evidence>
<dbReference type="GO" id="GO:0003677">
    <property type="term" value="F:DNA binding"/>
    <property type="evidence" value="ECO:0007669"/>
    <property type="project" value="UniProtKB-UniRule"/>
</dbReference>
<dbReference type="AlphaFoldDB" id="A0A3G2S443"/>
<dbReference type="PANTHER" id="PTHR12708">
    <property type="entry name" value="DNA POLYMERASE EPSILON SUBUNIT B"/>
    <property type="match status" value="1"/>
</dbReference>